<dbReference type="GO" id="GO:0033103">
    <property type="term" value="P:protein secretion by the type VI secretion system"/>
    <property type="evidence" value="ECO:0007669"/>
    <property type="project" value="InterPro"/>
</dbReference>
<evidence type="ECO:0000313" key="3">
    <source>
        <dbReference type="EMBL" id="TCO26808.1"/>
    </source>
</evidence>
<dbReference type="Proteomes" id="UP000622648">
    <property type="component" value="Unassembled WGS sequence"/>
</dbReference>
<reference evidence="5" key="2">
    <citation type="journal article" date="2019" name="Int. J. Syst. Evol. Microbiol.">
        <title>The Global Catalogue of Microorganisms (GCM) 10K type strain sequencing project: providing services to taxonomists for standard genome sequencing and annotation.</title>
        <authorList>
            <consortium name="The Broad Institute Genomics Platform"/>
            <consortium name="The Broad Institute Genome Sequencing Center for Infectious Disease"/>
            <person name="Wu L."/>
            <person name="Ma J."/>
        </authorList>
    </citation>
    <scope>NUCLEOTIDE SEQUENCE [LARGE SCALE GENOMIC DNA]</scope>
    <source>
        <strain evidence="5">CGMCC 1.15644</strain>
    </source>
</reference>
<dbReference type="InterPro" id="IPR035576">
    <property type="entry name" value="T6SS_TssC"/>
</dbReference>
<keyword evidence="5" id="KW-1185">Reference proteome</keyword>
<dbReference type="EMBL" id="SLWO01000003">
    <property type="protein sequence ID" value="TCO26808.1"/>
    <property type="molecule type" value="Genomic_DNA"/>
</dbReference>
<dbReference type="EMBL" id="BMJO01000004">
    <property type="protein sequence ID" value="GGE56668.1"/>
    <property type="molecule type" value="Genomic_DNA"/>
</dbReference>
<dbReference type="RefSeq" id="WP_132530950.1">
    <property type="nucleotide sequence ID" value="NZ_BMJO01000004.1"/>
</dbReference>
<evidence type="ECO:0000313" key="4">
    <source>
        <dbReference type="Proteomes" id="UP000295684"/>
    </source>
</evidence>
<dbReference type="Pfam" id="PF17541">
    <property type="entry name" value="TssC"/>
    <property type="match status" value="1"/>
</dbReference>
<dbReference type="AlphaFoldDB" id="A0A4V2RZL7"/>
<feature type="region of interest" description="Disordered" evidence="1">
    <location>
        <begin position="1"/>
        <end position="33"/>
    </location>
</feature>
<dbReference type="OrthoDB" id="1408613at2"/>
<reference evidence="3 4" key="3">
    <citation type="submission" date="2019-03" db="EMBL/GenBank/DDBJ databases">
        <title>Genomic Encyclopedia of Type Strains, Phase IV (KMG-IV): sequencing the most valuable type-strain genomes for metagenomic binning, comparative biology and taxonomic classification.</title>
        <authorList>
            <person name="Goeker M."/>
        </authorList>
    </citation>
    <scope>NUCLEOTIDE SEQUENCE [LARGE SCALE GENOMIC DNA]</scope>
    <source>
        <strain evidence="3 4">DSM 103236</strain>
    </source>
</reference>
<reference evidence="2" key="4">
    <citation type="submission" date="2024-05" db="EMBL/GenBank/DDBJ databases">
        <authorList>
            <person name="Sun Q."/>
            <person name="Zhou Y."/>
        </authorList>
    </citation>
    <scope>NUCLEOTIDE SEQUENCE</scope>
    <source>
        <strain evidence="2">CGMCC 1.15644</strain>
    </source>
</reference>
<evidence type="ECO:0000313" key="5">
    <source>
        <dbReference type="Proteomes" id="UP000622648"/>
    </source>
</evidence>
<evidence type="ECO:0000256" key="1">
    <source>
        <dbReference type="SAM" id="MobiDB-lite"/>
    </source>
</evidence>
<gene>
    <name evidence="3" type="ORF">EV200_103139</name>
    <name evidence="2" type="ORF">GCM10011413_23810</name>
</gene>
<feature type="compositionally biased region" description="Polar residues" evidence="1">
    <location>
        <begin position="1"/>
        <end position="15"/>
    </location>
</feature>
<evidence type="ECO:0008006" key="6">
    <source>
        <dbReference type="Google" id="ProtNLM"/>
    </source>
</evidence>
<protein>
    <recommendedName>
        <fullName evidence="6">Type VI secretion system contractile sheath protein TssC</fullName>
    </recommendedName>
</protein>
<organism evidence="3 4">
    <name type="scientific">Pedobacter psychrotolerans</name>
    <dbReference type="NCBI Taxonomy" id="1843235"/>
    <lineage>
        <taxon>Bacteria</taxon>
        <taxon>Pseudomonadati</taxon>
        <taxon>Bacteroidota</taxon>
        <taxon>Sphingobacteriia</taxon>
        <taxon>Sphingobacteriales</taxon>
        <taxon>Sphingobacteriaceae</taxon>
        <taxon>Pedobacter</taxon>
    </lineage>
</organism>
<reference evidence="2" key="1">
    <citation type="journal article" date="2014" name="Int. J. Syst. Evol. Microbiol.">
        <title>Complete genome of a new Firmicutes species belonging to the dominant human colonic microbiota ('Ruminococcus bicirculans') reveals two chromosomes and a selective capacity to utilize plant glucans.</title>
        <authorList>
            <consortium name="NISC Comparative Sequencing Program"/>
            <person name="Wegmann U."/>
            <person name="Louis P."/>
            <person name="Goesmann A."/>
            <person name="Henrissat B."/>
            <person name="Duncan S.H."/>
            <person name="Flint H.J."/>
        </authorList>
    </citation>
    <scope>NUCLEOTIDE SEQUENCE</scope>
    <source>
        <strain evidence="2">CGMCC 1.15644</strain>
    </source>
</reference>
<proteinExistence type="predicted"/>
<comment type="caution">
    <text evidence="3">The sequence shown here is derived from an EMBL/GenBank/DDBJ whole genome shotgun (WGS) entry which is preliminary data.</text>
</comment>
<name>A0A4V2RZL7_9SPHI</name>
<dbReference type="GO" id="GO:0033104">
    <property type="term" value="C:type VI protein secretion system complex"/>
    <property type="evidence" value="ECO:0007669"/>
    <property type="project" value="InterPro"/>
</dbReference>
<feature type="compositionally biased region" description="Basic and acidic residues" evidence="1">
    <location>
        <begin position="22"/>
        <end position="33"/>
    </location>
</feature>
<sequence>MSNPQELNADQNISQEAGFRPAEGKTAEKTSLKDNLEKLARVGGFDLLETTVDGLQNLNPERKARKQIFLTGDEKRKEREELKKKIQLWIDVLESSTSVADMVEKSTEKLNAAEENLNKNIGTALESSRELEQAYRSVHLFYKNTEADKLKNVVLLNASMDQIKDLDNPRFIDYVDDELKQNYDRLDLRKNYSLMVVPGYMGSNKVLERWGKIAHSNKAMLVTDFADLDQPDDVLDLFTAANFTGADAFRSNVIMTCNWLVGRGKVAEVGEEDDLTVPGSAALAGKMYYTLMSQVTAGKKHGAINEVDGVKFDLKKSEISHLERVGLVPMVNEYGKVMAFSAKTLFNGDNIGLQTYSVVRVFDYITKVLFDFLNRRAFENWTSKTEQDLRGQIVKFLDGIQGADRLIERFKIMRFERDEQQKDRIHLDIHITPYFPAKSFVVKLDGHKGEDESTTWASEYNQQQ</sequence>
<evidence type="ECO:0000313" key="2">
    <source>
        <dbReference type="EMBL" id="GGE56668.1"/>
    </source>
</evidence>
<dbReference type="Proteomes" id="UP000295684">
    <property type="component" value="Unassembled WGS sequence"/>
</dbReference>
<accession>A0A4V2RZL7</accession>